<reference evidence="2" key="1">
    <citation type="submission" date="2022-10" db="EMBL/GenBank/DDBJ databases">
        <title>Tapping the CABI collections for fungal endophytes: first genome assemblies for Collariella, Neodidymelliopsis, Ascochyta clinopodiicola, Didymella pomorum, Didymosphaeria variabile, Neocosmospora piperis and Neocucurbitaria cava.</title>
        <authorList>
            <person name="Hill R."/>
        </authorList>
    </citation>
    <scope>NUCLEOTIDE SEQUENCE</scope>
    <source>
        <strain evidence="2">IMI 355082</strain>
    </source>
</reference>
<comment type="caution">
    <text evidence="2">The sequence shown here is derived from an EMBL/GenBank/DDBJ whole genome shotgun (WGS) entry which is preliminary data.</text>
</comment>
<dbReference type="EMBL" id="JAPEVB010000002">
    <property type="protein sequence ID" value="KAJ4394819.1"/>
    <property type="molecule type" value="Genomic_DNA"/>
</dbReference>
<evidence type="ECO:0000313" key="3">
    <source>
        <dbReference type="Proteomes" id="UP001140453"/>
    </source>
</evidence>
<evidence type="ECO:0000256" key="1">
    <source>
        <dbReference type="SAM" id="SignalP"/>
    </source>
</evidence>
<sequence length="187" mass="20055">MQFLSLVTLLSCQLATGSALSIPFSSETKAIKRDQTDATLYAYGTNSSGWPVSYNPIDKLLYIASNANDTTAGLTPITWDIASITSENWQMNGTLSNGTSAGSLYILPEAFNAVGVRDDAGITELNGTTTGFGLFATQLVYNNDSNLESQFWAQSTEMEGIYVLMWNTAGDLQDDSFPVTVKASEGS</sequence>
<keyword evidence="3" id="KW-1185">Reference proteome</keyword>
<accession>A0A9W8YXS1</accession>
<gene>
    <name evidence="2" type="ORF">N0V93_004039</name>
</gene>
<keyword evidence="1" id="KW-0732">Signal</keyword>
<organism evidence="2 3">
    <name type="scientific">Gnomoniopsis smithogilvyi</name>
    <dbReference type="NCBI Taxonomy" id="1191159"/>
    <lineage>
        <taxon>Eukaryota</taxon>
        <taxon>Fungi</taxon>
        <taxon>Dikarya</taxon>
        <taxon>Ascomycota</taxon>
        <taxon>Pezizomycotina</taxon>
        <taxon>Sordariomycetes</taxon>
        <taxon>Sordariomycetidae</taxon>
        <taxon>Diaporthales</taxon>
        <taxon>Gnomoniaceae</taxon>
        <taxon>Gnomoniopsis</taxon>
    </lineage>
</organism>
<dbReference type="Proteomes" id="UP001140453">
    <property type="component" value="Unassembled WGS sequence"/>
</dbReference>
<proteinExistence type="predicted"/>
<dbReference type="AlphaFoldDB" id="A0A9W8YXS1"/>
<protein>
    <submittedName>
        <fullName evidence="2">Uncharacterized protein</fullName>
    </submittedName>
</protein>
<feature type="chain" id="PRO_5040867259" evidence="1">
    <location>
        <begin position="20"/>
        <end position="187"/>
    </location>
</feature>
<evidence type="ECO:0000313" key="2">
    <source>
        <dbReference type="EMBL" id="KAJ4394819.1"/>
    </source>
</evidence>
<name>A0A9W8YXS1_9PEZI</name>
<dbReference type="OrthoDB" id="5230873at2759"/>
<feature type="signal peptide" evidence="1">
    <location>
        <begin position="1"/>
        <end position="19"/>
    </location>
</feature>